<evidence type="ECO:0000256" key="7">
    <source>
        <dbReference type="ARBA" id="ARBA00022777"/>
    </source>
</evidence>
<dbReference type="Proteomes" id="UP000056255">
    <property type="component" value="Chromosome"/>
</dbReference>
<evidence type="ECO:0000313" key="19">
    <source>
        <dbReference type="Proteomes" id="UP000029084"/>
    </source>
</evidence>
<protein>
    <recommendedName>
        <fullName evidence="2">non-specific serine/threonine protein kinase</fullName>
        <ecNumber evidence="2">2.7.11.1</ecNumber>
    </recommendedName>
</protein>
<dbReference type="Proteomes" id="UP000029084">
    <property type="component" value="Chromosome"/>
</dbReference>
<dbReference type="Gene3D" id="3.30.200.20">
    <property type="entry name" value="Phosphorylase Kinase, domain 1"/>
    <property type="match status" value="1"/>
</dbReference>
<evidence type="ECO:0000313" key="17">
    <source>
        <dbReference type="EMBL" id="AKV81876.1"/>
    </source>
</evidence>
<dbReference type="EC" id="2.7.11.1" evidence="2"/>
<dbReference type="GeneID" id="91756770"/>
<evidence type="ECO:0000256" key="1">
    <source>
        <dbReference type="ARBA" id="ARBA00010630"/>
    </source>
</evidence>
<dbReference type="InterPro" id="IPR008266">
    <property type="entry name" value="Tyr_kinase_AS"/>
</dbReference>
<dbReference type="EMBL" id="CP012173">
    <property type="protein sequence ID" value="AKV77380.1"/>
    <property type="molecule type" value="Genomic_DNA"/>
</dbReference>
<keyword evidence="7 13" id="KW-0418">Kinase</keyword>
<dbReference type="EMBL" id="CP012176">
    <property type="protein sequence ID" value="AKV84112.1"/>
    <property type="molecule type" value="Genomic_DNA"/>
</dbReference>
<comment type="catalytic activity">
    <reaction evidence="10">
        <text>L-seryl-[protein] + ATP = O-phospho-L-seryl-[protein] + ADP + H(+)</text>
        <dbReference type="Rhea" id="RHEA:17989"/>
        <dbReference type="Rhea" id="RHEA-COMP:9863"/>
        <dbReference type="Rhea" id="RHEA-COMP:11604"/>
        <dbReference type="ChEBI" id="CHEBI:15378"/>
        <dbReference type="ChEBI" id="CHEBI:29999"/>
        <dbReference type="ChEBI" id="CHEBI:30616"/>
        <dbReference type="ChEBI" id="CHEBI:83421"/>
        <dbReference type="ChEBI" id="CHEBI:456216"/>
        <dbReference type="EC" id="2.7.11.1"/>
    </reaction>
</comment>
<comment type="similarity">
    <text evidence="1">Belongs to the protein kinase superfamily. BUD32 family.</text>
</comment>
<dbReference type="GO" id="GO:0004674">
    <property type="term" value="F:protein serine/threonine kinase activity"/>
    <property type="evidence" value="ECO:0007669"/>
    <property type="project" value="UniProtKB-KW"/>
</dbReference>
<evidence type="ECO:0000256" key="8">
    <source>
        <dbReference type="ARBA" id="ARBA00022840"/>
    </source>
</evidence>
<dbReference type="EMBL" id="CP012172">
    <property type="protein sequence ID" value="AKV75142.1"/>
    <property type="molecule type" value="Genomic_DNA"/>
</dbReference>
<keyword evidence="3 13" id="KW-0723">Serine/threonine-protein kinase</keyword>
<dbReference type="FunFam" id="3.30.200.20:FF:000201">
    <property type="entry name" value="TP53-regulating kinase isoform X1"/>
    <property type="match status" value="1"/>
</dbReference>
<dbReference type="NCBIfam" id="NF011463">
    <property type="entry name" value="PRK14879.1-4"/>
    <property type="match status" value="1"/>
</dbReference>
<keyword evidence="6" id="KW-0547">Nucleotide-binding</keyword>
<keyword evidence="5" id="KW-0819">tRNA processing</keyword>
<dbReference type="Proteomes" id="UP000068832">
    <property type="component" value="Chromosome"/>
</dbReference>
<dbReference type="GO" id="GO:0005829">
    <property type="term" value="C:cytosol"/>
    <property type="evidence" value="ECO:0007669"/>
    <property type="project" value="TreeGrafter"/>
</dbReference>
<name>A0A088E7K3_9CREN</name>
<evidence type="ECO:0000313" key="23">
    <source>
        <dbReference type="Proteomes" id="UP000062475"/>
    </source>
</evidence>
<dbReference type="GO" id="GO:0005524">
    <property type="term" value="F:ATP binding"/>
    <property type="evidence" value="ECO:0007669"/>
    <property type="project" value="UniProtKB-KW"/>
</dbReference>
<dbReference type="NCBIfam" id="TIGR03724">
    <property type="entry name" value="arch_bud32"/>
    <property type="match status" value="1"/>
</dbReference>
<evidence type="ECO:0000313" key="24">
    <source>
        <dbReference type="Proteomes" id="UP000068832"/>
    </source>
</evidence>
<dbReference type="EMBL" id="CP008822">
    <property type="protein sequence ID" value="AIM28346.1"/>
    <property type="molecule type" value="Genomic_DNA"/>
</dbReference>
<evidence type="ECO:0000256" key="4">
    <source>
        <dbReference type="ARBA" id="ARBA00022679"/>
    </source>
</evidence>
<dbReference type="PATRIC" id="fig|43687.5.peg.2385"/>
<evidence type="ECO:0000256" key="2">
    <source>
        <dbReference type="ARBA" id="ARBA00012513"/>
    </source>
</evidence>
<dbReference type="AlphaFoldDB" id="A0A088E7K3"/>
<evidence type="ECO:0000256" key="10">
    <source>
        <dbReference type="ARBA" id="ARBA00048679"/>
    </source>
</evidence>
<evidence type="ECO:0000313" key="22">
    <source>
        <dbReference type="Proteomes" id="UP000062398"/>
    </source>
</evidence>
<dbReference type="InterPro" id="IPR011009">
    <property type="entry name" value="Kinase-like_dom_sf"/>
</dbReference>
<dbReference type="InterPro" id="IPR022495">
    <property type="entry name" value="Bud32"/>
</dbReference>
<evidence type="ECO:0000313" key="16">
    <source>
        <dbReference type="EMBL" id="AKV79631.1"/>
    </source>
</evidence>
<dbReference type="Gene3D" id="1.10.510.10">
    <property type="entry name" value="Transferase(Phosphotransferase) domain 1"/>
    <property type="match status" value="1"/>
</dbReference>
<evidence type="ECO:0000313" key="15">
    <source>
        <dbReference type="EMBL" id="AKV77380.1"/>
    </source>
</evidence>
<dbReference type="NCBIfam" id="NF011462">
    <property type="entry name" value="PRK14879.1-3"/>
    <property type="match status" value="1"/>
</dbReference>
<evidence type="ECO:0000256" key="11">
    <source>
        <dbReference type="ARBA" id="ARBA00065170"/>
    </source>
</evidence>
<dbReference type="SUPFAM" id="SSF56112">
    <property type="entry name" value="Protein kinase-like (PK-like)"/>
    <property type="match status" value="1"/>
</dbReference>
<reference evidence="21 22" key="2">
    <citation type="journal article" date="2015" name="Genome Announc.">
        <title>Complete Genome Sequences of Evolved Arsenate-Resistant Metallosphaera sedula Strains.</title>
        <authorList>
            <person name="Ai C."/>
            <person name="McCarthy S."/>
            <person name="Schackwitz W."/>
            <person name="Martin J."/>
            <person name="Lipzen A."/>
            <person name="Blum P."/>
        </authorList>
    </citation>
    <scope>NUCLEOTIDE SEQUENCE [LARGE SCALE GENOMIC DNA]</scope>
    <source>
        <strain evidence="16 22">ARS120-1</strain>
        <strain evidence="17 21">ARS120-2</strain>
        <strain evidence="14 24">ARS50-1</strain>
        <strain evidence="15 23">ARS50-2</strain>
    </source>
</reference>
<dbReference type="Proteomes" id="UP000062398">
    <property type="component" value="Chromosome"/>
</dbReference>
<dbReference type="InterPro" id="IPR000719">
    <property type="entry name" value="Prot_kinase_dom"/>
</dbReference>
<comment type="subunit">
    <text evidence="11">Component of the KEOPS complex that consists of Kae1, Bud32, Cgi121 and Pcc1; the whole complex dimerizes.</text>
</comment>
<organism evidence="13 19">
    <name type="scientific">Metallosphaera sedula</name>
    <dbReference type="NCBI Taxonomy" id="43687"/>
    <lineage>
        <taxon>Archaea</taxon>
        <taxon>Thermoproteota</taxon>
        <taxon>Thermoprotei</taxon>
        <taxon>Sulfolobales</taxon>
        <taxon>Sulfolobaceae</taxon>
        <taxon>Metallosphaera</taxon>
    </lineage>
</organism>
<dbReference type="GO" id="GO:0000408">
    <property type="term" value="C:EKC/KEOPS complex"/>
    <property type="evidence" value="ECO:0007669"/>
    <property type="project" value="UniProtKB-ARBA"/>
</dbReference>
<dbReference type="InterPro" id="IPR018934">
    <property type="entry name" value="RIO_dom"/>
</dbReference>
<accession>A0A088E7K3</accession>
<keyword evidence="4" id="KW-0808">Transferase</keyword>
<dbReference type="Proteomes" id="UP000061362">
    <property type="component" value="Chromosome"/>
</dbReference>
<proteinExistence type="inferred from homology"/>
<dbReference type="SMART" id="SM00220">
    <property type="entry name" value="S_TKc"/>
    <property type="match status" value="1"/>
</dbReference>
<evidence type="ECO:0000256" key="5">
    <source>
        <dbReference type="ARBA" id="ARBA00022694"/>
    </source>
</evidence>
<dbReference type="Pfam" id="PF01163">
    <property type="entry name" value="RIO1"/>
    <property type="match status" value="1"/>
</dbReference>
<dbReference type="OMA" id="HKLYMEY"/>
<feature type="domain" description="Protein kinase" evidence="12">
    <location>
        <begin position="1"/>
        <end position="215"/>
    </location>
</feature>
<dbReference type="RefSeq" id="WP_012022150.1">
    <property type="nucleotide sequence ID" value="NZ_AP019770.1"/>
</dbReference>
<dbReference type="OrthoDB" id="31344at2157"/>
<evidence type="ECO:0000313" key="18">
    <source>
        <dbReference type="EMBL" id="AKV84112.1"/>
    </source>
</evidence>
<reference evidence="18 20" key="3">
    <citation type="submission" date="2015-07" db="EMBL/GenBank/DDBJ databases">
        <title>Physiological, transcriptional responses and genome re-sequencing of acid resistant extremely thermoacidophilic Metallosphaera sedula SARC-M1.</title>
        <authorList>
            <person name="Ai C."/>
            <person name="McCarthy S."/>
            <person name="Eckrich V."/>
            <person name="Rudrappa D."/>
            <person name="Qiu G."/>
            <person name="Blum P."/>
        </authorList>
    </citation>
    <scope>NUCLEOTIDE SEQUENCE [LARGE SCALE GENOMIC DNA]</scope>
    <source>
        <strain evidence="18 20">SARC-M1</strain>
    </source>
</reference>
<evidence type="ECO:0000313" key="20">
    <source>
        <dbReference type="Proteomes" id="UP000056255"/>
    </source>
</evidence>
<evidence type="ECO:0000313" key="13">
    <source>
        <dbReference type="EMBL" id="AIM28346.1"/>
    </source>
</evidence>
<evidence type="ECO:0000256" key="9">
    <source>
        <dbReference type="ARBA" id="ARBA00047899"/>
    </source>
</evidence>
<evidence type="ECO:0000313" key="21">
    <source>
        <dbReference type="Proteomes" id="UP000061362"/>
    </source>
</evidence>
<dbReference type="PANTHER" id="PTHR12209:SF0">
    <property type="entry name" value="EKC_KEOPS COMPLEX SUBUNIT TP53RK"/>
    <property type="match status" value="1"/>
</dbReference>
<evidence type="ECO:0000256" key="3">
    <source>
        <dbReference type="ARBA" id="ARBA00022527"/>
    </source>
</evidence>
<evidence type="ECO:0000313" key="14">
    <source>
        <dbReference type="EMBL" id="AKV75142.1"/>
    </source>
</evidence>
<evidence type="ECO:0000256" key="6">
    <source>
        <dbReference type="ARBA" id="ARBA00022741"/>
    </source>
</evidence>
<sequence>MEGLTLIKRGAESLIYHGRFLGIEAIYKVRVSKSYRHPLLDRRINMERTISEAKIMLSALTSGVNVPALLYVDVDKFTIIMEFLEGKTIKDAVNVNGLEIFKEIGTMTGKMHLNEIIHGDLTTNNMIFHDDQVFFIDFGLSKRSRELEDKATEVHVFLRSLESVHPDIKDQAFSLFLEGYDEVTGMGKEIMEKVEEIRMRGRYVDERRNKVSNRE</sequence>
<dbReference type="GO" id="GO:0008033">
    <property type="term" value="P:tRNA processing"/>
    <property type="evidence" value="ECO:0007669"/>
    <property type="project" value="UniProtKB-KW"/>
</dbReference>
<dbReference type="EMBL" id="CP012174">
    <property type="protein sequence ID" value="AKV79631.1"/>
    <property type="molecule type" value="Genomic_DNA"/>
</dbReference>
<dbReference type="NCBIfam" id="NF011460">
    <property type="entry name" value="PRK14879.1-1"/>
    <property type="match status" value="1"/>
</dbReference>
<comment type="catalytic activity">
    <reaction evidence="9">
        <text>L-threonyl-[protein] + ATP = O-phospho-L-threonyl-[protein] + ADP + H(+)</text>
        <dbReference type="Rhea" id="RHEA:46608"/>
        <dbReference type="Rhea" id="RHEA-COMP:11060"/>
        <dbReference type="Rhea" id="RHEA-COMP:11605"/>
        <dbReference type="ChEBI" id="CHEBI:15378"/>
        <dbReference type="ChEBI" id="CHEBI:30013"/>
        <dbReference type="ChEBI" id="CHEBI:30616"/>
        <dbReference type="ChEBI" id="CHEBI:61977"/>
        <dbReference type="ChEBI" id="CHEBI:456216"/>
        <dbReference type="EC" id="2.7.11.1"/>
    </reaction>
</comment>
<dbReference type="PROSITE" id="PS00109">
    <property type="entry name" value="PROTEIN_KINASE_TYR"/>
    <property type="match status" value="1"/>
</dbReference>
<evidence type="ECO:0000259" key="12">
    <source>
        <dbReference type="PROSITE" id="PS50011"/>
    </source>
</evidence>
<gene>
    <name evidence="13" type="ORF">HA72_2225</name>
    <name evidence="14" type="ORF">MsedA_2279</name>
    <name evidence="15" type="ORF">MsedB_2281</name>
    <name evidence="16" type="ORF">MsedC_2279</name>
    <name evidence="17" type="ORF">MsedD_2280</name>
    <name evidence="18" type="ORF">MsedE_2282</name>
</gene>
<dbReference type="PROSITE" id="PS50011">
    <property type="entry name" value="PROTEIN_KINASE_DOM"/>
    <property type="match status" value="1"/>
</dbReference>
<dbReference type="Proteomes" id="UP000062475">
    <property type="component" value="Chromosome"/>
</dbReference>
<reference evidence="13 19" key="1">
    <citation type="journal article" date="2014" name="J. Bacteriol.">
        <title>Role of an Archaeal PitA Transporter in the Copper and Arsenic Resistance of Metallosphaera sedula, an Extreme Thermoacidophile.</title>
        <authorList>
            <person name="McCarthy S."/>
            <person name="Ai C."/>
            <person name="Wheaton G."/>
            <person name="Tevatia R."/>
            <person name="Eckrich V."/>
            <person name="Kelly R."/>
            <person name="Blum P."/>
        </authorList>
    </citation>
    <scope>NUCLEOTIDE SEQUENCE [LARGE SCALE GENOMIC DNA]</scope>
    <source>
        <strain evidence="13 19">CuR1</strain>
    </source>
</reference>
<dbReference type="PANTHER" id="PTHR12209">
    <property type="entry name" value="NON-SPECIFIC SERINE/THREONINE PROTEIN KINASE"/>
    <property type="match status" value="1"/>
</dbReference>
<keyword evidence="8" id="KW-0067">ATP-binding</keyword>
<dbReference type="EMBL" id="CP012175">
    <property type="protein sequence ID" value="AKV81876.1"/>
    <property type="molecule type" value="Genomic_DNA"/>
</dbReference>